<evidence type="ECO:0000313" key="1">
    <source>
        <dbReference type="EMBL" id="SVA73121.1"/>
    </source>
</evidence>
<dbReference type="Gene3D" id="1.10.510.10">
    <property type="entry name" value="Transferase(Phosphotransferase) domain 1"/>
    <property type="match status" value="1"/>
</dbReference>
<dbReference type="AlphaFoldDB" id="A0A381Y922"/>
<organism evidence="1">
    <name type="scientific">marine metagenome</name>
    <dbReference type="NCBI Taxonomy" id="408172"/>
    <lineage>
        <taxon>unclassified sequences</taxon>
        <taxon>metagenomes</taxon>
        <taxon>ecological metagenomes</taxon>
    </lineage>
</organism>
<proteinExistence type="predicted"/>
<dbReference type="InterPro" id="IPR011009">
    <property type="entry name" value="Kinase-like_dom_sf"/>
</dbReference>
<dbReference type="SUPFAM" id="SSF56112">
    <property type="entry name" value="Protein kinase-like (PK-like)"/>
    <property type="match status" value="1"/>
</dbReference>
<accession>A0A381Y922</accession>
<evidence type="ECO:0008006" key="2">
    <source>
        <dbReference type="Google" id="ProtNLM"/>
    </source>
</evidence>
<gene>
    <name evidence="1" type="ORF">METZ01_LOCUS125975</name>
</gene>
<reference evidence="1" key="1">
    <citation type="submission" date="2018-05" db="EMBL/GenBank/DDBJ databases">
        <authorList>
            <person name="Lanie J.A."/>
            <person name="Ng W.-L."/>
            <person name="Kazmierczak K.M."/>
            <person name="Andrzejewski T.M."/>
            <person name="Davidsen T.M."/>
            <person name="Wayne K.J."/>
            <person name="Tettelin H."/>
            <person name="Glass J.I."/>
            <person name="Rusch D."/>
            <person name="Podicherti R."/>
            <person name="Tsui H.-C.T."/>
            <person name="Winkler M.E."/>
        </authorList>
    </citation>
    <scope>NUCLEOTIDE SEQUENCE</scope>
</reference>
<dbReference type="Pfam" id="PF06293">
    <property type="entry name" value="Kdo"/>
    <property type="match status" value="1"/>
</dbReference>
<dbReference type="EMBL" id="UINC01017596">
    <property type="protein sequence ID" value="SVA73121.1"/>
    <property type="molecule type" value="Genomic_DNA"/>
</dbReference>
<sequence length="205" mass="22850">MGRTSAYAIPAAISYPGDASHWVVRHYQRGGAAGPILGDRYLRLGTLRPLRELRASMEAQARGVYTPAVVAGVIYPCGSFYRADLVTEQIPNVRTLAQVLFGNQETDRIEPLILARHVVQSLEEAQVTHADLNAHNILLPLDRQASEAHVVDLDRCRIDSNTQSKPNTRMRCRLERSLRKLGAKSKQPLTEPEWAAFRTGFRAPL</sequence>
<name>A0A381Y922_9ZZZZ</name>
<protein>
    <recommendedName>
        <fullName evidence="2">Protein kinase domain-containing protein</fullName>
    </recommendedName>
</protein>